<dbReference type="OrthoDB" id="9804819at2"/>
<dbReference type="GO" id="GO:0016887">
    <property type="term" value="F:ATP hydrolysis activity"/>
    <property type="evidence" value="ECO:0007669"/>
    <property type="project" value="InterPro"/>
</dbReference>
<evidence type="ECO:0000256" key="5">
    <source>
        <dbReference type="SAM" id="MobiDB-lite"/>
    </source>
</evidence>
<dbReference type="SMART" id="SM00382">
    <property type="entry name" value="AAA"/>
    <property type="match status" value="1"/>
</dbReference>
<dbReference type="PROSITE" id="PS50893">
    <property type="entry name" value="ABC_TRANSPORTER_2"/>
    <property type="match status" value="1"/>
</dbReference>
<gene>
    <name evidence="7" type="ORF">PC41400_02915</name>
</gene>
<dbReference type="KEGG" id="pchi:PC41400_02915"/>
<accession>A0A410WQT1</accession>
<reference evidence="7 8" key="1">
    <citation type="submission" date="2018-01" db="EMBL/GenBank/DDBJ databases">
        <title>The whole genome sequencing and assembly of Paenibacillus chitinolyticus KCCM 41400 strain.</title>
        <authorList>
            <person name="Kim J.-Y."/>
            <person name="Park M.-K."/>
            <person name="Lee Y.-J."/>
            <person name="Yi H."/>
            <person name="Bahn Y.-S."/>
            <person name="Kim J.F."/>
            <person name="Lee D.-W."/>
        </authorList>
    </citation>
    <scope>NUCLEOTIDE SEQUENCE [LARGE SCALE GENOMIC DNA]</scope>
    <source>
        <strain evidence="7 8">KCCM 41400</strain>
    </source>
</reference>
<dbReference type="InterPro" id="IPR003593">
    <property type="entry name" value="AAA+_ATPase"/>
</dbReference>
<feature type="region of interest" description="Disordered" evidence="5">
    <location>
        <begin position="418"/>
        <end position="467"/>
    </location>
</feature>
<comment type="similarity">
    <text evidence="1">Belongs to the ABC transporter superfamily.</text>
</comment>
<name>A0A410WQT1_9BACL</name>
<feature type="compositionally biased region" description="Low complexity" evidence="5">
    <location>
        <begin position="334"/>
        <end position="353"/>
    </location>
</feature>
<feature type="domain" description="ABC transporter" evidence="6">
    <location>
        <begin position="2"/>
        <end position="231"/>
    </location>
</feature>
<keyword evidence="2" id="KW-0813">Transport</keyword>
<dbReference type="Gene3D" id="3.40.50.300">
    <property type="entry name" value="P-loop containing nucleotide triphosphate hydrolases"/>
    <property type="match status" value="1"/>
</dbReference>
<evidence type="ECO:0000256" key="4">
    <source>
        <dbReference type="ARBA" id="ARBA00022840"/>
    </source>
</evidence>
<feature type="region of interest" description="Disordered" evidence="5">
    <location>
        <begin position="285"/>
        <end position="368"/>
    </location>
</feature>
<evidence type="ECO:0000259" key="6">
    <source>
        <dbReference type="PROSITE" id="PS50893"/>
    </source>
</evidence>
<dbReference type="GeneID" id="95373767"/>
<dbReference type="PANTHER" id="PTHR43335:SF4">
    <property type="entry name" value="ABC TRANSPORTER, ATP-BINDING PROTEIN"/>
    <property type="match status" value="1"/>
</dbReference>
<organism evidence="7 8">
    <name type="scientific">Paenibacillus chitinolyticus</name>
    <dbReference type="NCBI Taxonomy" id="79263"/>
    <lineage>
        <taxon>Bacteria</taxon>
        <taxon>Bacillati</taxon>
        <taxon>Bacillota</taxon>
        <taxon>Bacilli</taxon>
        <taxon>Bacillales</taxon>
        <taxon>Paenibacillaceae</taxon>
        <taxon>Paenibacillus</taxon>
    </lineage>
</organism>
<dbReference type="GO" id="GO:0005524">
    <property type="term" value="F:ATP binding"/>
    <property type="evidence" value="ECO:0007669"/>
    <property type="project" value="UniProtKB-KW"/>
</dbReference>
<dbReference type="InterPro" id="IPR003439">
    <property type="entry name" value="ABC_transporter-like_ATP-bd"/>
</dbReference>
<proteinExistence type="inferred from homology"/>
<feature type="compositionally biased region" description="Basic and acidic residues" evidence="5">
    <location>
        <begin position="438"/>
        <end position="452"/>
    </location>
</feature>
<keyword evidence="4 7" id="KW-0067">ATP-binding</keyword>
<dbReference type="Proteomes" id="UP000288943">
    <property type="component" value="Chromosome"/>
</dbReference>
<protein>
    <submittedName>
        <fullName evidence="7">ABC transporter ATP-binding protein</fullName>
    </submittedName>
</protein>
<dbReference type="InterPro" id="IPR027417">
    <property type="entry name" value="P-loop_NTPase"/>
</dbReference>
<sequence length="467" mass="48582">MLEVNGVSKLYENSRGVREINFSMQRGEIVGFLGPNGAGKTTTMRMITGYLNPTGGNILVDGLSMADHPRKARRKIGYLPETPPLYPEMTVRSYLKFVADLRDVPVRAQKGRVNEIIDKLGLNGRENQIIRSLSKGYKQRLGLAQAIVHKPDLLVLDEPTSGLDPKQIIEIRSLIRELGENHTVLLSTHILPEVNTLCNRVLIINQGQIVLDEKPEMLGATMGDTFEVSLEVKGPREEIISLLGSTAGIAAVRELADGAASAVVLGLAGAPAAASGAGDSADAEAEAVSGGAGDTLSEAAETAAVAPASPDAAAEPAGSSGSAVQADGPGGPLSGAVEEPAAAGADASAAPQAKTGGQQTASPGGTAPDTVKLLVSSADSTDIREPLFFRLAEAGYPILEMKRESLSLEDIFLKLTTDESLSGSAEDEPESRPGQPSRLDRVSKWLPLKDKSGSTAAGQPKGGGEDA</sequence>
<keyword evidence="3" id="KW-0547">Nucleotide-binding</keyword>
<dbReference type="EMBL" id="CP026520">
    <property type="protein sequence ID" value="QAV16703.1"/>
    <property type="molecule type" value="Genomic_DNA"/>
</dbReference>
<dbReference type="Pfam" id="PF00005">
    <property type="entry name" value="ABC_tran"/>
    <property type="match status" value="1"/>
</dbReference>
<dbReference type="SUPFAM" id="SSF52540">
    <property type="entry name" value="P-loop containing nucleoside triphosphate hydrolases"/>
    <property type="match status" value="1"/>
</dbReference>
<evidence type="ECO:0000313" key="8">
    <source>
        <dbReference type="Proteomes" id="UP000288943"/>
    </source>
</evidence>
<evidence type="ECO:0000256" key="2">
    <source>
        <dbReference type="ARBA" id="ARBA00022448"/>
    </source>
</evidence>
<evidence type="ECO:0000256" key="1">
    <source>
        <dbReference type="ARBA" id="ARBA00005417"/>
    </source>
</evidence>
<evidence type="ECO:0000313" key="7">
    <source>
        <dbReference type="EMBL" id="QAV16703.1"/>
    </source>
</evidence>
<dbReference type="PANTHER" id="PTHR43335">
    <property type="entry name" value="ABC TRANSPORTER, ATP-BINDING PROTEIN"/>
    <property type="match status" value="1"/>
</dbReference>
<dbReference type="AlphaFoldDB" id="A0A410WQT1"/>
<dbReference type="RefSeq" id="WP_042233706.1">
    <property type="nucleotide sequence ID" value="NZ_CP026520.1"/>
</dbReference>
<feature type="compositionally biased region" description="Low complexity" evidence="5">
    <location>
        <begin position="297"/>
        <end position="323"/>
    </location>
</feature>
<evidence type="ECO:0000256" key="3">
    <source>
        <dbReference type="ARBA" id="ARBA00022741"/>
    </source>
</evidence>
<dbReference type="CDD" id="cd03230">
    <property type="entry name" value="ABC_DR_subfamily_A"/>
    <property type="match status" value="1"/>
</dbReference>